<dbReference type="Pfam" id="PF00561">
    <property type="entry name" value="Abhydrolase_1"/>
    <property type="match status" value="1"/>
</dbReference>
<dbReference type="PANTHER" id="PTHR43433">
    <property type="entry name" value="HYDROLASE, ALPHA/BETA FOLD FAMILY PROTEIN"/>
    <property type="match status" value="1"/>
</dbReference>
<keyword evidence="1" id="KW-0575">Peroxidase</keyword>
<keyword evidence="1" id="KW-0560">Oxidoreductase</keyword>
<dbReference type="InterPro" id="IPR000639">
    <property type="entry name" value="Epox_hydrolase-like"/>
</dbReference>
<keyword evidence="4" id="KW-1185">Reference proteome</keyword>
<keyword evidence="3" id="KW-0012">Acyltransferase</keyword>
<dbReference type="RefSeq" id="WP_035852637.1">
    <property type="nucleotide sequence ID" value="NZ_KK073874.1"/>
</dbReference>
<evidence type="ECO:0000313" key="3">
    <source>
        <dbReference type="EMBL" id="EXG82701.1"/>
    </source>
</evidence>
<dbReference type="AlphaFoldDB" id="A0A011AL80"/>
<dbReference type="PANTHER" id="PTHR43433:SF5">
    <property type="entry name" value="AB HYDROLASE-1 DOMAIN-CONTAINING PROTEIN"/>
    <property type="match status" value="1"/>
</dbReference>
<dbReference type="PRINTS" id="PR00412">
    <property type="entry name" value="EPOXHYDRLASE"/>
</dbReference>
<evidence type="ECO:0000313" key="4">
    <source>
        <dbReference type="Proteomes" id="UP000021053"/>
    </source>
</evidence>
<sequence length="275" mass="30060">MPYLDVSGTKLWYDEHGTGTDVVLSCAMGFSGYPAVLADPPIGARVFALQARGFGRSDHQSQPPEQGWLDQWGDDVLALADHVGAERFVYTGVSHGAGIGWHLARRAPERLRALISVVGTPHDRNGDTSSSAGRRSVIENRGNLAEIERQFRRLGGETDTPGRAAIRDRTIAAILRRQESFTDDEARINQGMPFPEATTNDAVAAILRGIDLPVLILAGMRDGVISPESTLRAARSVPRAKAVLFEDEGHFVAEERPERLVREIAVFLDELEATR</sequence>
<evidence type="ECO:0000259" key="2">
    <source>
        <dbReference type="Pfam" id="PF00561"/>
    </source>
</evidence>
<accession>A0A011AL80</accession>
<dbReference type="InterPro" id="IPR050471">
    <property type="entry name" value="AB_hydrolase"/>
</dbReference>
<dbReference type="SUPFAM" id="SSF53474">
    <property type="entry name" value="alpha/beta-Hydrolases"/>
    <property type="match status" value="1"/>
</dbReference>
<dbReference type="InterPro" id="IPR000073">
    <property type="entry name" value="AB_hydrolase_1"/>
</dbReference>
<dbReference type="PRINTS" id="PR00111">
    <property type="entry name" value="ABHYDROLASE"/>
</dbReference>
<keyword evidence="3" id="KW-0808">Transferase</keyword>
<name>A0A011AL80_9ACTN</name>
<dbReference type="GO" id="GO:0016746">
    <property type="term" value="F:acyltransferase activity"/>
    <property type="evidence" value="ECO:0007669"/>
    <property type="project" value="UniProtKB-KW"/>
</dbReference>
<dbReference type="PATRIC" id="fig|927661.3.peg.3870"/>
<gene>
    <name evidence="3" type="ORF">CryarDRAFT_3901</name>
</gene>
<organism evidence="3 4">
    <name type="scientific">Cryptosporangium arvum DSM 44712</name>
    <dbReference type="NCBI Taxonomy" id="927661"/>
    <lineage>
        <taxon>Bacteria</taxon>
        <taxon>Bacillati</taxon>
        <taxon>Actinomycetota</taxon>
        <taxon>Actinomycetes</taxon>
        <taxon>Cryptosporangiales</taxon>
        <taxon>Cryptosporangiaceae</taxon>
        <taxon>Cryptosporangium</taxon>
    </lineage>
</organism>
<proteinExistence type="predicted"/>
<dbReference type="Proteomes" id="UP000021053">
    <property type="component" value="Unassembled WGS sequence"/>
</dbReference>
<feature type="domain" description="AB hydrolase-1" evidence="2">
    <location>
        <begin position="38"/>
        <end position="257"/>
    </location>
</feature>
<dbReference type="GO" id="GO:0004601">
    <property type="term" value="F:peroxidase activity"/>
    <property type="evidence" value="ECO:0007669"/>
    <property type="project" value="UniProtKB-KW"/>
</dbReference>
<reference evidence="3 4" key="1">
    <citation type="submission" date="2013-07" db="EMBL/GenBank/DDBJ databases">
        <authorList>
            <consortium name="DOE Joint Genome Institute"/>
            <person name="Eisen J."/>
            <person name="Huntemann M."/>
            <person name="Han J."/>
            <person name="Chen A."/>
            <person name="Kyrpides N."/>
            <person name="Mavromatis K."/>
            <person name="Markowitz V."/>
            <person name="Palaniappan K."/>
            <person name="Ivanova N."/>
            <person name="Schaumberg A."/>
            <person name="Pati A."/>
            <person name="Liolios K."/>
            <person name="Nordberg H.P."/>
            <person name="Cantor M.N."/>
            <person name="Hua S.X."/>
            <person name="Woyke T."/>
        </authorList>
    </citation>
    <scope>NUCLEOTIDE SEQUENCE [LARGE SCALE GENOMIC DNA]</scope>
    <source>
        <strain evidence="3 4">DSM 44712</strain>
    </source>
</reference>
<keyword evidence="3" id="KW-0378">Hydrolase</keyword>
<comment type="caution">
    <text evidence="3">The sequence shown here is derived from an EMBL/GenBank/DDBJ whole genome shotgun (WGS) entry which is preliminary data.</text>
</comment>
<dbReference type="OrthoDB" id="3210164at2"/>
<dbReference type="InterPro" id="IPR029058">
    <property type="entry name" value="AB_hydrolase_fold"/>
</dbReference>
<dbReference type="EMBL" id="JFBT01000001">
    <property type="protein sequence ID" value="EXG82701.1"/>
    <property type="molecule type" value="Genomic_DNA"/>
</dbReference>
<dbReference type="GO" id="GO:0016787">
    <property type="term" value="F:hydrolase activity"/>
    <property type="evidence" value="ECO:0007669"/>
    <property type="project" value="UniProtKB-KW"/>
</dbReference>
<dbReference type="HOGENOM" id="CLU_1010898_0_0_11"/>
<dbReference type="Gene3D" id="3.40.50.1820">
    <property type="entry name" value="alpha/beta hydrolase"/>
    <property type="match status" value="1"/>
</dbReference>
<protein>
    <submittedName>
        <fullName evidence="3">Putative hydrolase or acyltransferase of alpha/beta superfamily</fullName>
    </submittedName>
</protein>
<evidence type="ECO:0000256" key="1">
    <source>
        <dbReference type="ARBA" id="ARBA00022559"/>
    </source>
</evidence>